<dbReference type="SUPFAM" id="SSF48340">
    <property type="entry name" value="Interferon-induced guanylate-binding protein 1 (GBP1), C-terminal domain"/>
    <property type="match status" value="1"/>
</dbReference>
<keyword evidence="3" id="KW-0342">GTP-binding</keyword>
<dbReference type="PANTHER" id="PTHR10751">
    <property type="entry name" value="GUANYLATE BINDING PROTEIN"/>
    <property type="match status" value="1"/>
</dbReference>
<evidence type="ECO:0000256" key="5">
    <source>
        <dbReference type="SAM" id="MobiDB-lite"/>
    </source>
</evidence>
<dbReference type="Gene3D" id="1.20.1000.10">
    <property type="entry name" value="Guanylate-binding protein, C-terminal domain"/>
    <property type="match status" value="1"/>
</dbReference>
<organism evidence="7 9">
    <name type="scientific">Petromyzon marinus</name>
    <name type="common">Sea lamprey</name>
    <dbReference type="NCBI Taxonomy" id="7757"/>
    <lineage>
        <taxon>Eukaryota</taxon>
        <taxon>Metazoa</taxon>
        <taxon>Chordata</taxon>
        <taxon>Craniata</taxon>
        <taxon>Vertebrata</taxon>
        <taxon>Cyclostomata</taxon>
        <taxon>Hyperoartia</taxon>
        <taxon>Petromyzontiformes</taxon>
        <taxon>Petromyzontidae</taxon>
        <taxon>Petromyzon</taxon>
    </lineage>
</organism>
<dbReference type="GeneID" id="116955623"/>
<sequence length="582" mass="67286">MEVAERGLEAPLPLLLSDSSGHFYVVPETARIVAAIDKPVVVVAVVGKIRTGKSFLMNRLAGSNSGFMLGSTIKSHTKGIWIWPRPHPLDKKRHLLLLDTEGLGEVNQEGDTDNDHDTWLFVMTVLLSSMLVYNTTGILSRDGLEHLRFVLNLTDHLRTDARQNAHEPGSDFGSYFPSLVLCLRDFTMKLEVNGEACTSDDYMEHFLKMRVDPQEDGQEVNAQRQLLCQYFKERKCFMFPKPTDLRSLLNLQKLPDDKLDELFMETANSFTAYTIDTARLKHINGAVFSGLALVRLVEEYVGAERRGAVPCIESALRAVLTTTNREAKQAAMTLYTARMAHANLELPLPMQLINGYHQEAVEPAVWLYHELTMLDRDHLQEKELLVELTREYARLITRNSEVSWQRCERRLLQLYQPIREKVDRQELHKPGGYRKFRALVDKVHDDYYEVQTREEELENVYKLFMDRRDMDGKVILRADRNVTDAEKNEIVSDERSKRQERDQRATAERNVQNEIKMQAIKNETQVAEEAFVRKSHAVEQLIAQDLEEERRQHSRMLRKFIHELEPLLEEALNMFLLQLLSP</sequence>
<feature type="compositionally biased region" description="Basic and acidic residues" evidence="5">
    <location>
        <begin position="487"/>
        <end position="507"/>
    </location>
</feature>
<dbReference type="InterPro" id="IPR003191">
    <property type="entry name" value="Guanylate-bd/ATL_C"/>
</dbReference>
<keyword evidence="2" id="KW-0378">Hydrolase</keyword>
<dbReference type="Gene3D" id="3.40.50.300">
    <property type="entry name" value="P-loop containing nucleotide triphosphate hydrolases"/>
    <property type="match status" value="1"/>
</dbReference>
<reference evidence="8 9" key="1">
    <citation type="submission" date="2025-04" db="UniProtKB">
        <authorList>
            <consortium name="RefSeq"/>
        </authorList>
    </citation>
    <scope>IDENTIFICATION</scope>
    <source>
        <tissue evidence="8 9">Sperm</tissue>
    </source>
</reference>
<dbReference type="Pfam" id="PF02263">
    <property type="entry name" value="GBP"/>
    <property type="match status" value="1"/>
</dbReference>
<evidence type="ECO:0000256" key="3">
    <source>
        <dbReference type="ARBA" id="ARBA00023134"/>
    </source>
</evidence>
<dbReference type="AlphaFoldDB" id="A0AAJ7UAC1"/>
<evidence type="ECO:0000256" key="4">
    <source>
        <dbReference type="PROSITE-ProRule" id="PRU01052"/>
    </source>
</evidence>
<dbReference type="KEGG" id="pmrn:116955623"/>
<dbReference type="SUPFAM" id="SSF52540">
    <property type="entry name" value="P-loop containing nucleoside triphosphate hydrolases"/>
    <property type="match status" value="1"/>
</dbReference>
<dbReference type="InterPro" id="IPR015894">
    <property type="entry name" value="Guanylate-bd_N"/>
</dbReference>
<proteinExistence type="inferred from homology"/>
<dbReference type="Proteomes" id="UP001318040">
    <property type="component" value="Chromosome 60"/>
</dbReference>
<dbReference type="PROSITE" id="PS51715">
    <property type="entry name" value="G_GB1_RHD3"/>
    <property type="match status" value="1"/>
</dbReference>
<feature type="domain" description="GB1/RHD3-type G" evidence="6">
    <location>
        <begin position="37"/>
        <end position="279"/>
    </location>
</feature>
<evidence type="ECO:0000313" key="7">
    <source>
        <dbReference type="Proteomes" id="UP001318040"/>
    </source>
</evidence>
<comment type="similarity">
    <text evidence="4">Belongs to the TRAFAC class dynamin-like GTPase superfamily. GB1/RHD3 GTPase family.</text>
</comment>
<keyword evidence="1" id="KW-0547">Nucleotide-binding</keyword>
<evidence type="ECO:0000313" key="8">
    <source>
        <dbReference type="RefSeq" id="XP_032832689.1"/>
    </source>
</evidence>
<dbReference type="InterPro" id="IPR030386">
    <property type="entry name" value="G_GB1_RHD3_dom"/>
</dbReference>
<dbReference type="RefSeq" id="XP_032832689.1">
    <property type="nucleotide sequence ID" value="XM_032976798.1"/>
</dbReference>
<gene>
    <name evidence="8 9" type="primary">LOC116955623</name>
</gene>
<evidence type="ECO:0000256" key="1">
    <source>
        <dbReference type="ARBA" id="ARBA00022741"/>
    </source>
</evidence>
<dbReference type="GO" id="GO:0005525">
    <property type="term" value="F:GTP binding"/>
    <property type="evidence" value="ECO:0007669"/>
    <property type="project" value="UniProtKB-KW"/>
</dbReference>
<evidence type="ECO:0000313" key="9">
    <source>
        <dbReference type="RefSeq" id="XP_032832690.1"/>
    </source>
</evidence>
<dbReference type="GO" id="GO:0003924">
    <property type="term" value="F:GTPase activity"/>
    <property type="evidence" value="ECO:0007669"/>
    <property type="project" value="InterPro"/>
</dbReference>
<keyword evidence="7" id="KW-1185">Reference proteome</keyword>
<feature type="region of interest" description="Disordered" evidence="5">
    <location>
        <begin position="487"/>
        <end position="509"/>
    </location>
</feature>
<dbReference type="InterPro" id="IPR027417">
    <property type="entry name" value="P-loop_NTPase"/>
</dbReference>
<dbReference type="Pfam" id="PF02841">
    <property type="entry name" value="GBP_C"/>
    <property type="match status" value="1"/>
</dbReference>
<evidence type="ECO:0000256" key="2">
    <source>
        <dbReference type="ARBA" id="ARBA00022801"/>
    </source>
</evidence>
<protein>
    <submittedName>
        <fullName evidence="8 9">Guanylate-binding protein 1-like isoform X1</fullName>
    </submittedName>
</protein>
<name>A0AAJ7UAC1_PETMA</name>
<dbReference type="RefSeq" id="XP_032832690.1">
    <property type="nucleotide sequence ID" value="XM_032976799.1"/>
</dbReference>
<evidence type="ECO:0000259" key="6">
    <source>
        <dbReference type="PROSITE" id="PS51715"/>
    </source>
</evidence>
<accession>A0AAJ7UAC1</accession>
<dbReference type="InterPro" id="IPR036543">
    <property type="entry name" value="Guanylate-bd_C_sf"/>
</dbReference>